<evidence type="ECO:0000256" key="5">
    <source>
        <dbReference type="ARBA" id="ARBA00023136"/>
    </source>
</evidence>
<dbReference type="EMBL" id="JACDXX010000001">
    <property type="protein sequence ID" value="MCB5408581.1"/>
    <property type="molecule type" value="Genomic_DNA"/>
</dbReference>
<keyword evidence="6" id="KW-0175">Coiled coil</keyword>
<keyword evidence="5 7" id="KW-0472">Membrane</keyword>
<dbReference type="PANTHER" id="PTHR32309">
    <property type="entry name" value="TYROSINE-PROTEIN KINASE"/>
    <property type="match status" value="1"/>
</dbReference>
<feature type="transmembrane region" description="Helical" evidence="7">
    <location>
        <begin position="355"/>
        <end position="375"/>
    </location>
</feature>
<sequence>MGPIQSFEDLIGFLLRRRWIILTAILICAVIGTLYALQRPHRYTAFTSIEVQTAQVTGTSPAGERSEPGREAAQMLQTVRHRLTTRDNLLALAESYGLFSDSPGLSPDEKVSQLRLAIAFDTILGNDTGWNGVAPITAIVLSVTWDNADLAARLANDLAGQLMEMSSSGQIRQARDTYEFFNEKRRAAETEITGQEEQISLYRSTNAASLPPATAALRDELVGIGTELRALDSQLLTANDESRRLTGREIIRPTDRQRLLELEDQILLLSGQKDALELSRTALESRLAGVPDIERGLADLERRLEQSRRDFDSATMALSNAESALQLAETRQRERFAVLDRAMTPEHPSGPSRRMYVMAAALAGAALGFALGFAMELMRPVIRTSAQLQRELGIRPLIAIPQLELAPGTRRRRWWRRMG</sequence>
<keyword evidence="10" id="KW-1185">Reference proteome</keyword>
<evidence type="ECO:0000313" key="9">
    <source>
        <dbReference type="EMBL" id="MCB5408581.1"/>
    </source>
</evidence>
<comment type="caution">
    <text evidence="9">The sequence shown here is derived from an EMBL/GenBank/DDBJ whole genome shotgun (WGS) entry which is preliminary data.</text>
</comment>
<dbReference type="InterPro" id="IPR003856">
    <property type="entry name" value="LPS_length_determ_N"/>
</dbReference>
<dbReference type="Pfam" id="PF02706">
    <property type="entry name" value="Wzz"/>
    <property type="match status" value="1"/>
</dbReference>
<keyword evidence="3 7" id="KW-0812">Transmembrane</keyword>
<evidence type="ECO:0000256" key="4">
    <source>
        <dbReference type="ARBA" id="ARBA00022989"/>
    </source>
</evidence>
<gene>
    <name evidence="9" type="ORF">H0485_00980</name>
</gene>
<comment type="subcellular location">
    <subcellularLocation>
        <location evidence="1">Cell membrane</location>
        <topology evidence="1">Multi-pass membrane protein</topology>
    </subcellularLocation>
</comment>
<evidence type="ECO:0000256" key="6">
    <source>
        <dbReference type="SAM" id="Coils"/>
    </source>
</evidence>
<protein>
    <recommendedName>
        <fullName evidence="8">Polysaccharide chain length determinant N-terminal domain-containing protein</fullName>
    </recommendedName>
</protein>
<keyword evidence="2" id="KW-1003">Cell membrane</keyword>
<accession>A0ABS8CGS7</accession>
<name>A0ABS8CGS7_9RHOB</name>
<dbReference type="PANTHER" id="PTHR32309:SF13">
    <property type="entry name" value="FERRIC ENTEROBACTIN TRANSPORT PROTEIN FEPE"/>
    <property type="match status" value="1"/>
</dbReference>
<feature type="domain" description="Polysaccharide chain length determinant N-terminal" evidence="8">
    <location>
        <begin position="8"/>
        <end position="91"/>
    </location>
</feature>
<dbReference type="RefSeq" id="WP_226933455.1">
    <property type="nucleotide sequence ID" value="NZ_JACDXX010000001.1"/>
</dbReference>
<evidence type="ECO:0000256" key="3">
    <source>
        <dbReference type="ARBA" id="ARBA00022692"/>
    </source>
</evidence>
<proteinExistence type="predicted"/>
<evidence type="ECO:0000313" key="10">
    <source>
        <dbReference type="Proteomes" id="UP001198571"/>
    </source>
</evidence>
<evidence type="ECO:0000256" key="7">
    <source>
        <dbReference type="SAM" id="Phobius"/>
    </source>
</evidence>
<feature type="transmembrane region" description="Helical" evidence="7">
    <location>
        <begin position="19"/>
        <end position="37"/>
    </location>
</feature>
<feature type="coiled-coil region" evidence="6">
    <location>
        <begin position="171"/>
        <end position="198"/>
    </location>
</feature>
<evidence type="ECO:0000259" key="8">
    <source>
        <dbReference type="Pfam" id="PF02706"/>
    </source>
</evidence>
<organism evidence="9 10">
    <name type="scientific">Pseudogemmobacter faecipullorum</name>
    <dbReference type="NCBI Taxonomy" id="2755041"/>
    <lineage>
        <taxon>Bacteria</taxon>
        <taxon>Pseudomonadati</taxon>
        <taxon>Pseudomonadota</taxon>
        <taxon>Alphaproteobacteria</taxon>
        <taxon>Rhodobacterales</taxon>
        <taxon>Paracoccaceae</taxon>
        <taxon>Pseudogemmobacter</taxon>
    </lineage>
</organism>
<evidence type="ECO:0000256" key="1">
    <source>
        <dbReference type="ARBA" id="ARBA00004651"/>
    </source>
</evidence>
<dbReference type="InterPro" id="IPR050445">
    <property type="entry name" value="Bact_polysacc_biosynth/exp"/>
</dbReference>
<keyword evidence="4 7" id="KW-1133">Transmembrane helix</keyword>
<reference evidence="9 10" key="1">
    <citation type="submission" date="2020-07" db="EMBL/GenBank/DDBJ databases">
        <title>Pseudogemmobacter sp. nov., isolated from poultry manure in Taiwan.</title>
        <authorList>
            <person name="Lin S.-Y."/>
            <person name="Tang Y.-S."/>
            <person name="Young C.-C."/>
        </authorList>
    </citation>
    <scope>NUCLEOTIDE SEQUENCE [LARGE SCALE GENOMIC DNA]</scope>
    <source>
        <strain evidence="9 10">CC-YST710</strain>
    </source>
</reference>
<feature type="coiled-coil region" evidence="6">
    <location>
        <begin position="290"/>
        <end position="317"/>
    </location>
</feature>
<dbReference type="Proteomes" id="UP001198571">
    <property type="component" value="Unassembled WGS sequence"/>
</dbReference>
<evidence type="ECO:0000256" key="2">
    <source>
        <dbReference type="ARBA" id="ARBA00022475"/>
    </source>
</evidence>